<dbReference type="InterPro" id="IPR029058">
    <property type="entry name" value="AB_hydrolase_fold"/>
</dbReference>
<dbReference type="GO" id="GO:0097176">
    <property type="term" value="P:epoxide metabolic process"/>
    <property type="evidence" value="ECO:0007669"/>
    <property type="project" value="TreeGrafter"/>
</dbReference>
<dbReference type="InterPro" id="IPR010497">
    <property type="entry name" value="Epoxide_hydro_N"/>
</dbReference>
<dbReference type="AlphaFoldDB" id="A0A6G6WLW5"/>
<dbReference type="KEGG" id="nano:G5V58_17510"/>
<name>A0A6G6WLW5_9ACTN</name>
<dbReference type="PRINTS" id="PR00412">
    <property type="entry name" value="EPOXHYDRLASE"/>
</dbReference>
<feature type="active site" description="Nucleophile" evidence="4">
    <location>
        <position position="162"/>
    </location>
</feature>
<dbReference type="Proteomes" id="UP000502996">
    <property type="component" value="Chromosome"/>
</dbReference>
<dbReference type="PIRSF" id="PIRSF001112">
    <property type="entry name" value="Epoxide_hydrolase"/>
    <property type="match status" value="1"/>
</dbReference>
<keyword evidence="3 6" id="KW-0378">Hydrolase</keyword>
<dbReference type="Gene3D" id="3.40.50.1820">
    <property type="entry name" value="alpha/beta hydrolase"/>
    <property type="match status" value="1"/>
</dbReference>
<evidence type="ECO:0000256" key="1">
    <source>
        <dbReference type="ARBA" id="ARBA00010088"/>
    </source>
</evidence>
<dbReference type="PANTHER" id="PTHR21661">
    <property type="entry name" value="EPOXIDE HYDROLASE 1-RELATED"/>
    <property type="match status" value="1"/>
</dbReference>
<evidence type="ECO:0000313" key="6">
    <source>
        <dbReference type="EMBL" id="QIG46050.1"/>
    </source>
</evidence>
<evidence type="ECO:0000313" key="7">
    <source>
        <dbReference type="Proteomes" id="UP000502996"/>
    </source>
</evidence>
<sequence length="368" mass="40986">MQPFRIEVAGDVLDDLRDRLRRTRWPDAVVADWTLGTPPDALRTLVEHWAERFDWRATEARLDELDHVRVEVHGVGLHAVRAGRRGAPPLLLAHGWPDSFLRFERLLPLLADDFELVVPSIPGYGFSDRPTTLGSGPDRVADLFAGLMTALGHDRFGYHGGDIGTGIGKRLALRHPDRLLGVHLTDVPWWHLLGARPDELAGLSEAERDFVREGERWYREEGAYAAQQATRPQTLAYALTDSPAGLAGWFLEKFQAWSDGDVFDVFNLDWLCANLTVYWVTGTAASAARYYFDSSHAAPAEGRVTVPTGFAVFPADLTPEPRALAERSFDLVRWTELPRGGHFAAYEVPELLAGEVRSFFAPLVTGQP</sequence>
<feature type="active site" description="Proton acceptor" evidence="4">
    <location>
        <position position="342"/>
    </location>
</feature>
<keyword evidence="7" id="KW-1185">Reference proteome</keyword>
<proteinExistence type="inferred from homology"/>
<gene>
    <name evidence="6" type="ORF">G5V58_17510</name>
</gene>
<dbReference type="EMBL" id="CP049257">
    <property type="protein sequence ID" value="QIG46050.1"/>
    <property type="molecule type" value="Genomic_DNA"/>
</dbReference>
<keyword evidence="2" id="KW-0058">Aromatic hydrocarbons catabolism</keyword>
<evidence type="ECO:0000256" key="3">
    <source>
        <dbReference type="ARBA" id="ARBA00022801"/>
    </source>
</evidence>
<dbReference type="GO" id="GO:0004301">
    <property type="term" value="F:epoxide hydrolase activity"/>
    <property type="evidence" value="ECO:0007669"/>
    <property type="project" value="TreeGrafter"/>
</dbReference>
<comment type="similarity">
    <text evidence="1">Belongs to the peptidase S33 family.</text>
</comment>
<accession>A0A6G6WLW5</accession>
<dbReference type="SUPFAM" id="SSF53474">
    <property type="entry name" value="alpha/beta-Hydrolases"/>
    <property type="match status" value="1"/>
</dbReference>
<evidence type="ECO:0000256" key="4">
    <source>
        <dbReference type="PIRSR" id="PIRSR001112-1"/>
    </source>
</evidence>
<evidence type="ECO:0000259" key="5">
    <source>
        <dbReference type="Pfam" id="PF06441"/>
    </source>
</evidence>
<protein>
    <submittedName>
        <fullName evidence="6">Epoxide hydrolase</fullName>
    </submittedName>
</protein>
<dbReference type="InterPro" id="IPR000639">
    <property type="entry name" value="Epox_hydrolase-like"/>
</dbReference>
<dbReference type="Pfam" id="PF06441">
    <property type="entry name" value="EHN"/>
    <property type="match status" value="1"/>
</dbReference>
<reference evidence="6 7" key="1">
    <citation type="submission" date="2020-02" db="EMBL/GenBank/DDBJ databases">
        <title>Full genome sequence of Nocardioides sp. R-3366.</title>
        <authorList>
            <person name="Im W.-T."/>
        </authorList>
    </citation>
    <scope>NUCLEOTIDE SEQUENCE [LARGE SCALE GENOMIC DNA]</scope>
    <source>
        <strain evidence="6 7">R-3366</strain>
    </source>
</reference>
<evidence type="ECO:0000256" key="2">
    <source>
        <dbReference type="ARBA" id="ARBA00022797"/>
    </source>
</evidence>
<dbReference type="InterPro" id="IPR016292">
    <property type="entry name" value="Epoxide_hydrolase"/>
</dbReference>
<dbReference type="PANTHER" id="PTHR21661:SF35">
    <property type="entry name" value="EPOXIDE HYDROLASE"/>
    <property type="match status" value="1"/>
</dbReference>
<feature type="domain" description="Epoxide hydrolase N-terminal" evidence="5">
    <location>
        <begin position="1"/>
        <end position="103"/>
    </location>
</feature>
<organism evidence="6 7">
    <name type="scientific">Nocardioides anomalus</name>
    <dbReference type="NCBI Taxonomy" id="2712223"/>
    <lineage>
        <taxon>Bacteria</taxon>
        <taxon>Bacillati</taxon>
        <taxon>Actinomycetota</taxon>
        <taxon>Actinomycetes</taxon>
        <taxon>Propionibacteriales</taxon>
        <taxon>Nocardioidaceae</taxon>
        <taxon>Nocardioides</taxon>
    </lineage>
</organism>
<feature type="active site" description="Proton donor" evidence="4">
    <location>
        <position position="291"/>
    </location>
</feature>